<comment type="caution">
    <text evidence="1">The sequence shown here is derived from an EMBL/GenBank/DDBJ whole genome shotgun (WGS) entry which is preliminary data.</text>
</comment>
<organism evidence="1 2">
    <name type="scientific">Streptomyces catenulae</name>
    <dbReference type="NCBI Taxonomy" id="66875"/>
    <lineage>
        <taxon>Bacteria</taxon>
        <taxon>Bacillati</taxon>
        <taxon>Actinomycetota</taxon>
        <taxon>Actinomycetes</taxon>
        <taxon>Kitasatosporales</taxon>
        <taxon>Streptomycetaceae</taxon>
        <taxon>Streptomyces</taxon>
    </lineage>
</organism>
<protein>
    <submittedName>
        <fullName evidence="1">Uncharacterized protein</fullName>
    </submittedName>
</protein>
<sequence length="143" mass="16258">MEPISSDRGYWATDDRLAAEEKAVEFVNAFRRLGVDFDDIEITDPCGTCSRLDHRINVGTISVEEAGEYTRKINRTMDLFDSYRKQIEEADAIAQMLTRTPNPLGSYRKQLEKTVETVQKLSRLVGLLDSSYEQTSDTDQPSD</sequence>
<name>A0ABV2YYG0_9ACTN</name>
<keyword evidence="2" id="KW-1185">Reference proteome</keyword>
<accession>A0ABV2YYG0</accession>
<gene>
    <name evidence="1" type="ORF">AB0E61_10275</name>
</gene>
<proteinExistence type="predicted"/>
<evidence type="ECO:0000313" key="1">
    <source>
        <dbReference type="EMBL" id="MEU3710476.1"/>
    </source>
</evidence>
<dbReference type="RefSeq" id="WP_030284492.1">
    <property type="nucleotide sequence ID" value="NZ_JBEZVI010000006.1"/>
</dbReference>
<dbReference type="EMBL" id="JBEZVI010000006">
    <property type="protein sequence ID" value="MEU3710476.1"/>
    <property type="molecule type" value="Genomic_DNA"/>
</dbReference>
<reference evidence="1 2" key="1">
    <citation type="submission" date="2024-06" db="EMBL/GenBank/DDBJ databases">
        <title>The Natural Products Discovery Center: Release of the First 8490 Sequenced Strains for Exploring Actinobacteria Biosynthetic Diversity.</title>
        <authorList>
            <person name="Kalkreuter E."/>
            <person name="Kautsar S.A."/>
            <person name="Yang D."/>
            <person name="Bader C.D."/>
            <person name="Teijaro C.N."/>
            <person name="Fluegel L."/>
            <person name="Davis C.M."/>
            <person name="Simpson J.R."/>
            <person name="Lauterbach L."/>
            <person name="Steele A.D."/>
            <person name="Gui C."/>
            <person name="Meng S."/>
            <person name="Li G."/>
            <person name="Viehrig K."/>
            <person name="Ye F."/>
            <person name="Su P."/>
            <person name="Kiefer A.F."/>
            <person name="Nichols A."/>
            <person name="Cepeda A.J."/>
            <person name="Yan W."/>
            <person name="Fan B."/>
            <person name="Jiang Y."/>
            <person name="Adhikari A."/>
            <person name="Zheng C.-J."/>
            <person name="Schuster L."/>
            <person name="Cowan T.M."/>
            <person name="Smanski M.J."/>
            <person name="Chevrette M.G."/>
            <person name="De Carvalho L.P.S."/>
            <person name="Shen B."/>
        </authorList>
    </citation>
    <scope>NUCLEOTIDE SEQUENCE [LARGE SCALE GENOMIC DNA]</scope>
    <source>
        <strain evidence="1 2">NPDC033039</strain>
    </source>
</reference>
<evidence type="ECO:0000313" key="2">
    <source>
        <dbReference type="Proteomes" id="UP001550853"/>
    </source>
</evidence>
<dbReference type="Proteomes" id="UP001550853">
    <property type="component" value="Unassembled WGS sequence"/>
</dbReference>